<gene>
    <name evidence="7 8" type="primary">ybeY</name>
    <name evidence="8" type="ORF">ROH8110_00467</name>
</gene>
<dbReference type="HAMAP" id="MF_00009">
    <property type="entry name" value="Endoribonucl_YbeY"/>
    <property type="match status" value="1"/>
</dbReference>
<keyword evidence="7" id="KW-0963">Cytoplasm</keyword>
<keyword evidence="2 7" id="KW-0540">Nuclease</keyword>
<dbReference type="InterPro" id="IPR020549">
    <property type="entry name" value="YbeY_CS"/>
</dbReference>
<evidence type="ECO:0000256" key="3">
    <source>
        <dbReference type="ARBA" id="ARBA00022723"/>
    </source>
</evidence>
<evidence type="ECO:0000256" key="1">
    <source>
        <dbReference type="ARBA" id="ARBA00010875"/>
    </source>
</evidence>
<dbReference type="GO" id="GO:0005737">
    <property type="term" value="C:cytoplasm"/>
    <property type="evidence" value="ECO:0007669"/>
    <property type="project" value="UniProtKB-SubCell"/>
</dbReference>
<sequence>MLTDTILEDDRWQAVDLAALAETASRAALAHLGLDPDAWEIALLGCDDARIAALNADFRDRPTPTNVLSWPALDFAPPAPGARPDLPVPGTGPDADNALGDIAIAFDTCQREAAASGKSLPDHVTHLVVHGVLHLLGYDHIRDPDATLMERTETAILGKLGVGDPY</sequence>
<comment type="cofactor">
    <cofactor evidence="7">
        <name>Zn(2+)</name>
        <dbReference type="ChEBI" id="CHEBI:29105"/>
    </cofactor>
    <text evidence="7">Binds 1 zinc ion.</text>
</comment>
<dbReference type="GO" id="GO:0004521">
    <property type="term" value="F:RNA endonuclease activity"/>
    <property type="evidence" value="ECO:0007669"/>
    <property type="project" value="UniProtKB-UniRule"/>
</dbReference>
<keyword evidence="7" id="KW-0698">rRNA processing</keyword>
<dbReference type="PANTHER" id="PTHR46986:SF1">
    <property type="entry name" value="ENDORIBONUCLEASE YBEY, CHLOROPLASTIC"/>
    <property type="match status" value="1"/>
</dbReference>
<dbReference type="Proteomes" id="UP000193207">
    <property type="component" value="Unassembled WGS sequence"/>
</dbReference>
<keyword evidence="7" id="KW-0690">Ribosome biogenesis</keyword>
<dbReference type="RefSeq" id="WP_085816163.1">
    <property type="nucleotide sequence ID" value="NZ_FWFU01000001.1"/>
</dbReference>
<comment type="subcellular location">
    <subcellularLocation>
        <location evidence="7">Cytoplasm</location>
    </subcellularLocation>
</comment>
<dbReference type="InterPro" id="IPR002036">
    <property type="entry name" value="YbeY"/>
</dbReference>
<dbReference type="GO" id="GO:0008270">
    <property type="term" value="F:zinc ion binding"/>
    <property type="evidence" value="ECO:0007669"/>
    <property type="project" value="UniProtKB-UniRule"/>
</dbReference>
<accession>A0A1X6YCX7</accession>
<reference evidence="8 9" key="1">
    <citation type="submission" date="2017-03" db="EMBL/GenBank/DDBJ databases">
        <authorList>
            <person name="Afonso C.L."/>
            <person name="Miller P.J."/>
            <person name="Scott M.A."/>
            <person name="Spackman E."/>
            <person name="Goraichik I."/>
            <person name="Dimitrov K.M."/>
            <person name="Suarez D.L."/>
            <person name="Swayne D.E."/>
        </authorList>
    </citation>
    <scope>NUCLEOTIDE SEQUENCE [LARGE SCALE GENOMIC DNA]</scope>
    <source>
        <strain evidence="8 9">CECT 8110</strain>
    </source>
</reference>
<feature type="binding site" evidence="7">
    <location>
        <position position="130"/>
    </location>
    <ligand>
        <name>Zn(2+)</name>
        <dbReference type="ChEBI" id="CHEBI:29105"/>
        <note>catalytic</note>
    </ligand>
</feature>
<dbReference type="OrthoDB" id="9807740at2"/>
<name>A0A1X6YCX7_9RHOB</name>
<dbReference type="PANTHER" id="PTHR46986">
    <property type="entry name" value="ENDORIBONUCLEASE YBEY, CHLOROPLASTIC"/>
    <property type="match status" value="1"/>
</dbReference>
<keyword evidence="4 7" id="KW-0255">Endonuclease</keyword>
<organism evidence="8 9">
    <name type="scientific">Roseovarius halotolerans</name>
    <dbReference type="NCBI Taxonomy" id="505353"/>
    <lineage>
        <taxon>Bacteria</taxon>
        <taxon>Pseudomonadati</taxon>
        <taxon>Pseudomonadota</taxon>
        <taxon>Alphaproteobacteria</taxon>
        <taxon>Rhodobacterales</taxon>
        <taxon>Roseobacteraceae</taxon>
        <taxon>Roseovarius</taxon>
    </lineage>
</organism>
<evidence type="ECO:0000313" key="8">
    <source>
        <dbReference type="EMBL" id="SLN17134.1"/>
    </source>
</evidence>
<dbReference type="PROSITE" id="PS01306">
    <property type="entry name" value="UPF0054"/>
    <property type="match status" value="1"/>
</dbReference>
<keyword evidence="6 7" id="KW-0862">Zinc</keyword>
<dbReference type="InterPro" id="IPR023091">
    <property type="entry name" value="MetalPrtase_cat_dom_sf_prd"/>
</dbReference>
<proteinExistence type="inferred from homology"/>
<dbReference type="SUPFAM" id="SSF55486">
    <property type="entry name" value="Metalloproteases ('zincins'), catalytic domain"/>
    <property type="match status" value="1"/>
</dbReference>
<feature type="binding site" evidence="7">
    <location>
        <position position="134"/>
    </location>
    <ligand>
        <name>Zn(2+)</name>
        <dbReference type="ChEBI" id="CHEBI:29105"/>
        <note>catalytic</note>
    </ligand>
</feature>
<evidence type="ECO:0000256" key="2">
    <source>
        <dbReference type="ARBA" id="ARBA00022722"/>
    </source>
</evidence>
<dbReference type="Gene3D" id="3.40.390.30">
    <property type="entry name" value="Metalloproteases ('zincins'), catalytic domain"/>
    <property type="match status" value="1"/>
</dbReference>
<evidence type="ECO:0000256" key="7">
    <source>
        <dbReference type="HAMAP-Rule" id="MF_00009"/>
    </source>
</evidence>
<evidence type="ECO:0000256" key="5">
    <source>
        <dbReference type="ARBA" id="ARBA00022801"/>
    </source>
</evidence>
<comment type="function">
    <text evidence="7">Single strand-specific metallo-endoribonuclease involved in late-stage 70S ribosome quality control and in maturation of the 3' terminus of the 16S rRNA.</text>
</comment>
<dbReference type="NCBIfam" id="TIGR00043">
    <property type="entry name" value="rRNA maturation RNase YbeY"/>
    <property type="match status" value="1"/>
</dbReference>
<evidence type="ECO:0000256" key="6">
    <source>
        <dbReference type="ARBA" id="ARBA00022833"/>
    </source>
</evidence>
<dbReference type="GO" id="GO:0004222">
    <property type="term" value="F:metalloendopeptidase activity"/>
    <property type="evidence" value="ECO:0007669"/>
    <property type="project" value="InterPro"/>
</dbReference>
<evidence type="ECO:0000313" key="9">
    <source>
        <dbReference type="Proteomes" id="UP000193207"/>
    </source>
</evidence>
<dbReference type="Pfam" id="PF02130">
    <property type="entry name" value="YbeY"/>
    <property type="match status" value="1"/>
</dbReference>
<keyword evidence="3 7" id="KW-0479">Metal-binding</keyword>
<feature type="binding site" evidence="7">
    <location>
        <position position="140"/>
    </location>
    <ligand>
        <name>Zn(2+)</name>
        <dbReference type="ChEBI" id="CHEBI:29105"/>
        <note>catalytic</note>
    </ligand>
</feature>
<dbReference type="AlphaFoldDB" id="A0A1X6YCX7"/>
<keyword evidence="5 7" id="KW-0378">Hydrolase</keyword>
<evidence type="ECO:0000256" key="4">
    <source>
        <dbReference type="ARBA" id="ARBA00022759"/>
    </source>
</evidence>
<protein>
    <recommendedName>
        <fullName evidence="7">Endoribonuclease YbeY</fullName>
        <ecNumber evidence="7">3.1.-.-</ecNumber>
    </recommendedName>
</protein>
<dbReference type="GO" id="GO:0006364">
    <property type="term" value="P:rRNA processing"/>
    <property type="evidence" value="ECO:0007669"/>
    <property type="project" value="UniProtKB-UniRule"/>
</dbReference>
<keyword evidence="9" id="KW-1185">Reference proteome</keyword>
<dbReference type="EMBL" id="FWFU01000001">
    <property type="protein sequence ID" value="SLN17134.1"/>
    <property type="molecule type" value="Genomic_DNA"/>
</dbReference>
<dbReference type="EC" id="3.1.-.-" evidence="7"/>
<comment type="similarity">
    <text evidence="1 7">Belongs to the endoribonuclease YbeY family.</text>
</comment>